<reference evidence="13" key="3">
    <citation type="submission" date="2025-09" db="UniProtKB">
        <authorList>
            <consortium name="Ensembl"/>
        </authorList>
    </citation>
    <scope>IDENTIFICATION</scope>
</reference>
<dbReference type="GeneTree" id="ENSGT00940000166465"/>
<evidence type="ECO:0000256" key="7">
    <source>
        <dbReference type="ARBA" id="ARBA00023157"/>
    </source>
</evidence>
<evidence type="ECO:0000256" key="10">
    <source>
        <dbReference type="ARBA" id="ARBA00023319"/>
    </source>
</evidence>
<dbReference type="GO" id="GO:0006955">
    <property type="term" value="P:immune response"/>
    <property type="evidence" value="ECO:0007669"/>
    <property type="project" value="TreeGrafter"/>
</dbReference>
<keyword evidence="10" id="KW-0393">Immunoglobulin domain</keyword>
<dbReference type="GO" id="GO:0009897">
    <property type="term" value="C:external side of plasma membrane"/>
    <property type="evidence" value="ECO:0007669"/>
    <property type="project" value="TreeGrafter"/>
</dbReference>
<dbReference type="InterPro" id="IPR013783">
    <property type="entry name" value="Ig-like_fold"/>
</dbReference>
<feature type="chain" id="PRO_5001919660" description="Ig-like domain-containing protein" evidence="11">
    <location>
        <begin position="23"/>
        <end position="134"/>
    </location>
</feature>
<dbReference type="EMBL" id="AYCK01025709">
    <property type="status" value="NOT_ANNOTATED_CDS"/>
    <property type="molecule type" value="Genomic_DNA"/>
</dbReference>
<accession>A0A096LZ71</accession>
<reference evidence="13" key="2">
    <citation type="submission" date="2025-08" db="UniProtKB">
        <authorList>
            <consortium name="Ensembl"/>
        </authorList>
    </citation>
    <scope>IDENTIFICATION</scope>
</reference>
<evidence type="ECO:0000313" key="13">
    <source>
        <dbReference type="Ensembl" id="ENSPFOP00000024462.1"/>
    </source>
</evidence>
<keyword evidence="8" id="KW-0675">Receptor</keyword>
<dbReference type="Pfam" id="PF07686">
    <property type="entry name" value="V-set"/>
    <property type="match status" value="1"/>
</dbReference>
<comment type="subcellular location">
    <subcellularLocation>
        <location evidence="1">Cell membrane</location>
        <topology evidence="1">Single-pass type I membrane protein</topology>
    </subcellularLocation>
</comment>
<name>A0A096LZ71_POEFO</name>
<feature type="signal peptide" evidence="11">
    <location>
        <begin position="1"/>
        <end position="22"/>
    </location>
</feature>
<dbReference type="InterPro" id="IPR051713">
    <property type="entry name" value="T-cell_Activation_Regulation"/>
</dbReference>
<dbReference type="PROSITE" id="PS50835">
    <property type="entry name" value="IG_LIKE"/>
    <property type="match status" value="1"/>
</dbReference>
<dbReference type="PANTHER" id="PTHR25466">
    <property type="entry name" value="T-LYMPHOCYTE ACTIVATION ANTIGEN"/>
    <property type="match status" value="1"/>
</dbReference>
<dbReference type="InterPro" id="IPR013106">
    <property type="entry name" value="Ig_V-set"/>
</dbReference>
<proteinExistence type="predicted"/>
<dbReference type="GO" id="GO:0007166">
    <property type="term" value="P:cell surface receptor signaling pathway"/>
    <property type="evidence" value="ECO:0007669"/>
    <property type="project" value="TreeGrafter"/>
</dbReference>
<organism evidence="13 14">
    <name type="scientific">Poecilia formosa</name>
    <name type="common">Amazon molly</name>
    <name type="synonym">Limia formosa</name>
    <dbReference type="NCBI Taxonomy" id="48698"/>
    <lineage>
        <taxon>Eukaryota</taxon>
        <taxon>Metazoa</taxon>
        <taxon>Chordata</taxon>
        <taxon>Craniata</taxon>
        <taxon>Vertebrata</taxon>
        <taxon>Euteleostomi</taxon>
        <taxon>Actinopterygii</taxon>
        <taxon>Neopterygii</taxon>
        <taxon>Teleostei</taxon>
        <taxon>Neoteleostei</taxon>
        <taxon>Acanthomorphata</taxon>
        <taxon>Ovalentaria</taxon>
        <taxon>Atherinomorphae</taxon>
        <taxon>Cyprinodontiformes</taxon>
        <taxon>Poeciliidae</taxon>
        <taxon>Poeciliinae</taxon>
        <taxon>Poecilia</taxon>
    </lineage>
</organism>
<dbReference type="SUPFAM" id="SSF48726">
    <property type="entry name" value="Immunoglobulin"/>
    <property type="match status" value="1"/>
</dbReference>
<evidence type="ECO:0000259" key="12">
    <source>
        <dbReference type="PROSITE" id="PS50835"/>
    </source>
</evidence>
<dbReference type="InterPro" id="IPR007110">
    <property type="entry name" value="Ig-like_dom"/>
</dbReference>
<dbReference type="InterPro" id="IPR036179">
    <property type="entry name" value="Ig-like_dom_sf"/>
</dbReference>
<evidence type="ECO:0000256" key="9">
    <source>
        <dbReference type="ARBA" id="ARBA00023180"/>
    </source>
</evidence>
<sequence>MASSLTASLLLLSVVFMQFVSAADQNNFIKTAEPGNDLILPCKDPDQGRIIVIEWSRTDLGPESVLTYRNFQFEPAKQHQSYKDRVDLLVGEIRKGDVSLILKNPTTDISGTYQCRVVKENRGEKLISTISLQV</sequence>
<evidence type="ECO:0000256" key="6">
    <source>
        <dbReference type="ARBA" id="ARBA00023136"/>
    </source>
</evidence>
<keyword evidence="14" id="KW-1185">Reference proteome</keyword>
<keyword evidence="7" id="KW-1015">Disulfide bond</keyword>
<protein>
    <recommendedName>
        <fullName evidence="12">Ig-like domain-containing protein</fullName>
    </recommendedName>
</protein>
<evidence type="ECO:0000256" key="8">
    <source>
        <dbReference type="ARBA" id="ARBA00023170"/>
    </source>
</evidence>
<dbReference type="GO" id="GO:0031295">
    <property type="term" value="P:T cell costimulation"/>
    <property type="evidence" value="ECO:0007669"/>
    <property type="project" value="TreeGrafter"/>
</dbReference>
<keyword evidence="4 11" id="KW-0732">Signal</keyword>
<dbReference type="OMA" id="RIIVIEW"/>
<evidence type="ECO:0000256" key="3">
    <source>
        <dbReference type="ARBA" id="ARBA00022692"/>
    </source>
</evidence>
<dbReference type="PANTHER" id="PTHR25466:SF14">
    <property type="entry name" value="BUTYROPHILIN SUBFAMILY 2 MEMBER A2-LIKE-RELATED"/>
    <property type="match status" value="1"/>
</dbReference>
<dbReference type="AlphaFoldDB" id="A0A096LZ71"/>
<keyword evidence="2" id="KW-1003">Cell membrane</keyword>
<evidence type="ECO:0000256" key="1">
    <source>
        <dbReference type="ARBA" id="ARBA00004251"/>
    </source>
</evidence>
<keyword evidence="5" id="KW-1133">Transmembrane helix</keyword>
<dbReference type="GO" id="GO:0042130">
    <property type="term" value="P:negative regulation of T cell proliferation"/>
    <property type="evidence" value="ECO:0007669"/>
    <property type="project" value="TreeGrafter"/>
</dbReference>
<evidence type="ECO:0000256" key="2">
    <source>
        <dbReference type="ARBA" id="ARBA00022475"/>
    </source>
</evidence>
<evidence type="ECO:0000256" key="4">
    <source>
        <dbReference type="ARBA" id="ARBA00022729"/>
    </source>
</evidence>
<keyword evidence="3" id="KW-0812">Transmembrane</keyword>
<dbReference type="GO" id="GO:0042102">
    <property type="term" value="P:positive regulation of T cell proliferation"/>
    <property type="evidence" value="ECO:0007669"/>
    <property type="project" value="TreeGrafter"/>
</dbReference>
<feature type="domain" description="Ig-like" evidence="12">
    <location>
        <begin position="32"/>
        <end position="131"/>
    </location>
</feature>
<dbReference type="GO" id="GO:0071222">
    <property type="term" value="P:cellular response to lipopolysaccharide"/>
    <property type="evidence" value="ECO:0007669"/>
    <property type="project" value="TreeGrafter"/>
</dbReference>
<reference evidence="14" key="1">
    <citation type="submission" date="2013-10" db="EMBL/GenBank/DDBJ databases">
        <authorList>
            <person name="Schartl M."/>
            <person name="Warren W."/>
        </authorList>
    </citation>
    <scope>NUCLEOTIDE SEQUENCE [LARGE SCALE GENOMIC DNA]</scope>
    <source>
        <strain evidence="14">female</strain>
    </source>
</reference>
<dbReference type="Gene3D" id="2.60.40.10">
    <property type="entry name" value="Immunoglobulins"/>
    <property type="match status" value="1"/>
</dbReference>
<dbReference type="STRING" id="48698.ENSPFOP00000024462"/>
<keyword evidence="6" id="KW-0472">Membrane</keyword>
<evidence type="ECO:0000256" key="11">
    <source>
        <dbReference type="SAM" id="SignalP"/>
    </source>
</evidence>
<dbReference type="Ensembl" id="ENSPFOT00000026089.1">
    <property type="protein sequence ID" value="ENSPFOP00000024462.1"/>
    <property type="gene ID" value="ENSPFOG00000024392.1"/>
</dbReference>
<evidence type="ECO:0000313" key="14">
    <source>
        <dbReference type="Proteomes" id="UP000028760"/>
    </source>
</evidence>
<evidence type="ECO:0000256" key="5">
    <source>
        <dbReference type="ARBA" id="ARBA00022989"/>
    </source>
</evidence>
<dbReference type="Proteomes" id="UP000028760">
    <property type="component" value="Unassembled WGS sequence"/>
</dbReference>
<keyword evidence="9" id="KW-0325">Glycoprotein</keyword>